<reference evidence="1 2" key="1">
    <citation type="submission" date="2019-02" db="EMBL/GenBank/DDBJ databases">
        <title>Sequencing the genomes of 1000 actinobacteria strains.</title>
        <authorList>
            <person name="Klenk H.-P."/>
        </authorList>
    </citation>
    <scope>NUCLEOTIDE SEQUENCE [LARGE SCALE GENOMIC DNA]</scope>
    <source>
        <strain evidence="1 2">DSM 18319</strain>
    </source>
</reference>
<keyword evidence="2" id="KW-1185">Reference proteome</keyword>
<protein>
    <recommendedName>
        <fullName evidence="3">Phage terminase large subunit-like protein</fullName>
    </recommendedName>
</protein>
<dbReference type="RefSeq" id="WP_130505352.1">
    <property type="nucleotide sequence ID" value="NZ_SHLC01000001.1"/>
</dbReference>
<dbReference type="Proteomes" id="UP000291483">
    <property type="component" value="Unassembled WGS sequence"/>
</dbReference>
<dbReference type="AlphaFoldDB" id="A0A4Q8AK98"/>
<evidence type="ECO:0008006" key="3">
    <source>
        <dbReference type="Google" id="ProtNLM"/>
    </source>
</evidence>
<evidence type="ECO:0000313" key="2">
    <source>
        <dbReference type="Proteomes" id="UP000291483"/>
    </source>
</evidence>
<comment type="caution">
    <text evidence="1">The sequence shown here is derived from an EMBL/GenBank/DDBJ whole genome shotgun (WGS) entry which is preliminary data.</text>
</comment>
<accession>A0A4Q8AK98</accession>
<name>A0A4Q8AK98_9MICO</name>
<evidence type="ECO:0000313" key="1">
    <source>
        <dbReference type="EMBL" id="RZU64927.1"/>
    </source>
</evidence>
<organism evidence="1 2">
    <name type="scientific">Microterricola gilva</name>
    <dbReference type="NCBI Taxonomy" id="393267"/>
    <lineage>
        <taxon>Bacteria</taxon>
        <taxon>Bacillati</taxon>
        <taxon>Actinomycetota</taxon>
        <taxon>Actinomycetes</taxon>
        <taxon>Micrococcales</taxon>
        <taxon>Microbacteriaceae</taxon>
        <taxon>Microterricola</taxon>
    </lineage>
</organism>
<proteinExistence type="predicted"/>
<gene>
    <name evidence="1" type="ORF">EV379_1238</name>
</gene>
<dbReference type="EMBL" id="SHLC01000001">
    <property type="protein sequence ID" value="RZU64927.1"/>
    <property type="molecule type" value="Genomic_DNA"/>
</dbReference>
<sequence length="560" mass="62630">MSKGPEYTIPPRTQTLGYLAMWWIEHHCVVPDGDNAGASFVPSLDHRVYMANWYRVKPTAKPGERAAAFVYRIGLWVAAQKVGKSPGVAAETCLEFVGPSLYDGRAVEGEMYICPWSGCPCMDDPYFYEAGEPRGKPWATPRIQLAAVVEDQVENTWGALVPMIDDGPLANVIPKTGEAFIRHPNKNRDSRTEIVTSKADGKLGARISAGKCDETGLWNESNSMKKFERNLRRGAGGMGGRVSHSSNPYDPAENSVLQDQMESQLPDILKHHFPPPAALEFKKKADRLQIFRWNYASSPWVDIRTVEAEAVALMETSPAEAERFYGNRIVAGSGTWMDMARWTLTGLDGLEGRPEPITVSARTKVTLGFDGSDNNDHTGIRLETLDGYQFTPTYGPDNNRKTYWKPADWQGRIPHAEVNAAVDQIATEFEIVRAYCDPMFWETDIDNWGAKYGEKVFLKWATNRISAMHASLERFRTDVYNPDAQFTHDADPDVAVHMRNAIIRARNVDKLTGLRQYILGKPADHQKFDLTMSSVLAHEARMDAIADGALDVPADNYVYF</sequence>
<dbReference type="OrthoDB" id="3197057at2"/>